<dbReference type="RefSeq" id="WP_285393936.1">
    <property type="nucleotide sequence ID" value="NZ_JASSVS010000023.1"/>
</dbReference>
<proteinExistence type="predicted"/>
<keyword evidence="2" id="KW-1185">Reference proteome</keyword>
<evidence type="ECO:0000313" key="1">
    <source>
        <dbReference type="EMBL" id="MDL0433887.1"/>
    </source>
</evidence>
<dbReference type="EMBL" id="JASSVS010000023">
    <property type="protein sequence ID" value="MDL0433887.1"/>
    <property type="molecule type" value="Genomic_DNA"/>
</dbReference>
<evidence type="ECO:0000313" key="2">
    <source>
        <dbReference type="Proteomes" id="UP001227964"/>
    </source>
</evidence>
<reference evidence="1 2" key="1">
    <citation type="submission" date="2023-06" db="EMBL/GenBank/DDBJ databases">
        <title>Marinobacter azerbaijanicus a moderately halophilic, isolated from Urmia Lake in Azerbaijan region of Iran.</title>
        <authorList>
            <person name="Sanchez-Porro C."/>
            <person name="Aghdam E.M."/>
            <person name="Saheb S.M."/>
            <person name="Tarhriz V."/>
            <person name="Kazemi E."/>
            <person name="Ammozegar M.A."/>
            <person name="Ventosa A."/>
            <person name="Hejazi M.S."/>
        </authorList>
    </citation>
    <scope>NUCLEOTIDE SEQUENCE [LARGE SCALE GENOMIC DNA]</scope>
    <source>
        <strain evidence="1 2">TBZ242</strain>
    </source>
</reference>
<sequence length="201" mass="22629">MIAEVTGVEIIGFTCEEKVTCVKENITSYLIMVRCISILGRALFAQFYLSGGSDIMNIYIDTLVAGMNRISDFFYKCYLSKLVLDIQVDSTEAYRKIIQDADFKLEAYFEREVARQLNNGGRWGLIPAETLMPVMMSRFGGAKSDFLNTELSQLKALEEACNNCPEVSVCWRSMRSEVSAEEARNFCPSAETFVRLGKVAQ</sequence>
<gene>
    <name evidence="1" type="ORF">QPM17_22350</name>
</gene>
<comment type="caution">
    <text evidence="1">The sequence shown here is derived from an EMBL/GenBank/DDBJ whole genome shotgun (WGS) entry which is preliminary data.</text>
</comment>
<dbReference type="Proteomes" id="UP001227964">
    <property type="component" value="Unassembled WGS sequence"/>
</dbReference>
<accession>A0ABT7IJF2</accession>
<name>A0ABT7IJF2_9GAMM</name>
<organism evidence="1 2">
    <name type="scientific">Marinobacter azerbaijanicus</name>
    <dbReference type="NCBI Taxonomy" id="3050455"/>
    <lineage>
        <taxon>Bacteria</taxon>
        <taxon>Pseudomonadati</taxon>
        <taxon>Pseudomonadota</taxon>
        <taxon>Gammaproteobacteria</taxon>
        <taxon>Pseudomonadales</taxon>
        <taxon>Marinobacteraceae</taxon>
        <taxon>Marinobacter</taxon>
    </lineage>
</organism>
<protein>
    <submittedName>
        <fullName evidence="1">Uncharacterized protein</fullName>
    </submittedName>
</protein>